<evidence type="ECO:0000313" key="1">
    <source>
        <dbReference type="EMBL" id="CAH9116044.1"/>
    </source>
</evidence>
<dbReference type="Proteomes" id="UP001152484">
    <property type="component" value="Unassembled WGS sequence"/>
</dbReference>
<accession>A0A9P0ZXJ0</accession>
<gene>
    <name evidence="1" type="ORF">CEURO_LOCUS20993</name>
</gene>
<comment type="caution">
    <text evidence="1">The sequence shown here is derived from an EMBL/GenBank/DDBJ whole genome shotgun (WGS) entry which is preliminary data.</text>
</comment>
<evidence type="ECO:0000313" key="2">
    <source>
        <dbReference type="Proteomes" id="UP001152484"/>
    </source>
</evidence>
<dbReference type="EMBL" id="CAMAPE010000070">
    <property type="protein sequence ID" value="CAH9116044.1"/>
    <property type="molecule type" value="Genomic_DNA"/>
</dbReference>
<protein>
    <submittedName>
        <fullName evidence="1">Uncharacterized protein</fullName>
    </submittedName>
</protein>
<dbReference type="AlphaFoldDB" id="A0A9P0ZXJ0"/>
<sequence>MLIYFAPLSSLPAASKITMKINALNDSNTQLFGLSLATKKFGSYSLFTLNCTNLIKLQSRPDAMFVVFVLHEKSSSICGLKYFHSDPIWVPCVCFILFMSFSHSYPCQILVGSVKCNIRTDNRASTSSSMSLRSFSSTRSTNGEFDTRHYYFTTPIRYFS</sequence>
<reference evidence="1" key="1">
    <citation type="submission" date="2022-07" db="EMBL/GenBank/DDBJ databases">
        <authorList>
            <person name="Macas J."/>
            <person name="Novak P."/>
            <person name="Neumann P."/>
        </authorList>
    </citation>
    <scope>NUCLEOTIDE SEQUENCE</scope>
</reference>
<keyword evidence="2" id="KW-1185">Reference proteome</keyword>
<name>A0A9P0ZXJ0_CUSEU</name>
<organism evidence="1 2">
    <name type="scientific">Cuscuta europaea</name>
    <name type="common">European dodder</name>
    <dbReference type="NCBI Taxonomy" id="41803"/>
    <lineage>
        <taxon>Eukaryota</taxon>
        <taxon>Viridiplantae</taxon>
        <taxon>Streptophyta</taxon>
        <taxon>Embryophyta</taxon>
        <taxon>Tracheophyta</taxon>
        <taxon>Spermatophyta</taxon>
        <taxon>Magnoliopsida</taxon>
        <taxon>eudicotyledons</taxon>
        <taxon>Gunneridae</taxon>
        <taxon>Pentapetalae</taxon>
        <taxon>asterids</taxon>
        <taxon>lamiids</taxon>
        <taxon>Solanales</taxon>
        <taxon>Convolvulaceae</taxon>
        <taxon>Cuscuteae</taxon>
        <taxon>Cuscuta</taxon>
        <taxon>Cuscuta subgen. Cuscuta</taxon>
    </lineage>
</organism>
<proteinExistence type="predicted"/>